<reference evidence="2" key="1">
    <citation type="journal article" date="2019" name="Int. J. Syst. Evol. Microbiol.">
        <title>The Global Catalogue of Microorganisms (GCM) 10K type strain sequencing project: providing services to taxonomists for standard genome sequencing and annotation.</title>
        <authorList>
            <consortium name="The Broad Institute Genomics Platform"/>
            <consortium name="The Broad Institute Genome Sequencing Center for Infectious Disease"/>
            <person name="Wu L."/>
            <person name="Ma J."/>
        </authorList>
    </citation>
    <scope>NUCLEOTIDE SEQUENCE [LARGE SCALE GENOMIC DNA]</scope>
    <source>
        <strain evidence="2">CGMCC 4.7304</strain>
    </source>
</reference>
<protein>
    <submittedName>
        <fullName evidence="1">Trypsin-like peptidase domain-containing protein</fullName>
    </submittedName>
</protein>
<evidence type="ECO:0000313" key="2">
    <source>
        <dbReference type="Proteomes" id="UP001596083"/>
    </source>
</evidence>
<dbReference type="SUPFAM" id="SSF52540">
    <property type="entry name" value="P-loop containing nucleoside triphosphate hydrolases"/>
    <property type="match status" value="1"/>
</dbReference>
<dbReference type="InterPro" id="IPR011990">
    <property type="entry name" value="TPR-like_helical_dom_sf"/>
</dbReference>
<accession>A0ABW0Z9I9</accession>
<dbReference type="SUPFAM" id="SSF50494">
    <property type="entry name" value="Trypsin-like serine proteases"/>
    <property type="match status" value="1"/>
</dbReference>
<dbReference type="InterPro" id="IPR009003">
    <property type="entry name" value="Peptidase_S1_PA"/>
</dbReference>
<dbReference type="Gene3D" id="2.40.10.120">
    <property type="match status" value="1"/>
</dbReference>
<comment type="caution">
    <text evidence="1">The sequence shown here is derived from an EMBL/GenBank/DDBJ whole genome shotgun (WGS) entry which is preliminary data.</text>
</comment>
<dbReference type="Proteomes" id="UP001596083">
    <property type="component" value="Unassembled WGS sequence"/>
</dbReference>
<dbReference type="EMBL" id="JBHSPB010000022">
    <property type="protein sequence ID" value="MFC5723991.1"/>
    <property type="molecule type" value="Genomic_DNA"/>
</dbReference>
<dbReference type="InterPro" id="IPR027417">
    <property type="entry name" value="P-loop_NTPase"/>
</dbReference>
<organism evidence="1 2">
    <name type="scientific">Streptomyces gamaensis</name>
    <dbReference type="NCBI Taxonomy" id="1763542"/>
    <lineage>
        <taxon>Bacteria</taxon>
        <taxon>Bacillati</taxon>
        <taxon>Actinomycetota</taxon>
        <taxon>Actinomycetes</taxon>
        <taxon>Kitasatosporales</taxon>
        <taxon>Streptomycetaceae</taxon>
        <taxon>Streptomyces</taxon>
    </lineage>
</organism>
<sequence length="999" mass="107500">MGLDRERRSRHEQLTELVIEQVVSVRTGTAFGSGFLVSGDTLLTCAHVVRGHERVTVTVHGQVVEAEVVRSVPAERDDAFHGFPDLAEVRLSRPLPGIGVWLATRQPLHGSEVSSHGFTEGVLETGIQADTLRMTVAGANGRYVRLQGDQMVEGFSGAPVLDLGTGRVCGVLKASRSPEAVLGGWMIPVEAVRSHFPELVARNERAHRPGTPWRDAATGSPLRRDRLFGRYGSARPRTSRAAATPPSVPASRLLTHGTLPFVERPELGELLDWCDEEPDVLLRLLHAPGGAGKTTLAAELCRSLNDERGWIAGFAAKGAPGQPQWLRELTEALEAGLPVLVVFDYAQARLADICALLDHVYLDGPDGMRLRVLLLARSDEPLWQALRNRLSEDWALAGARVVPLAGTMTGPDGVPLAPWAFGKFAELLRCRALEAPASLNERASKEDSVLGVLALALDAVLTRLQGGTWPEDADPLERICGHETRGWHDLLAARIPAAAALSGDSGRDLAELLLLVPTLAPGRSGAELVAALERVFAAVLPGQRQPDMWAVHTCLRMLYPTGDGRVAPLEPDRIGEILTRRVLWALGDPGRAGACLSALLDEGGPIEEARIAAAAETLEVLARARGCTSVGRIDDHPAHTVLDTALQQASTDRPELLLPALVDTGGVLPYARPLTDVLLPALETCGPELLATIEKRLPGHPSSLSPAAAVVLRRLLRASGTAASEEELLARLHRLGGYSLRLADCGRASSALDAAHEAVALSRDLVRRYGRHVAEHAKALHNMSLLLRGEGRVGAALELSRSAVVHYEQLLARAPEQDPARQRCLLDTSSALSTLALLELADDQVDAAAQHAARAVLLCERARPGAQRDDTLLTCLETLTRGRQRTGLAEEAVVSGAEAVALLEELAERQPGRYLARLPTTLDLHAEGLLRTGRDREAYLALRRAAHHRIPLLAGQPEQLGAQRNTLCILARLSSEQGEFAHERASWLEQLAPLRDPEG</sequence>
<evidence type="ECO:0000313" key="1">
    <source>
        <dbReference type="EMBL" id="MFC5723991.1"/>
    </source>
</evidence>
<keyword evidence="2" id="KW-1185">Reference proteome</keyword>
<dbReference type="Pfam" id="PF13365">
    <property type="entry name" value="Trypsin_2"/>
    <property type="match status" value="1"/>
</dbReference>
<name>A0ABW0Z9I9_9ACTN</name>
<dbReference type="Gene3D" id="1.25.40.10">
    <property type="entry name" value="Tetratricopeptide repeat domain"/>
    <property type="match status" value="1"/>
</dbReference>
<gene>
    <name evidence="1" type="ORF">ACFP1Z_27875</name>
</gene>
<dbReference type="RefSeq" id="WP_390320418.1">
    <property type="nucleotide sequence ID" value="NZ_JBHSPB010000022.1"/>
</dbReference>
<proteinExistence type="predicted"/>